<evidence type="ECO:0000256" key="7">
    <source>
        <dbReference type="SAM" id="Phobius"/>
    </source>
</evidence>
<dbReference type="AlphaFoldDB" id="A0A9D1ZML0"/>
<evidence type="ECO:0000256" key="6">
    <source>
        <dbReference type="ARBA" id="ARBA00023012"/>
    </source>
</evidence>
<dbReference type="Gene3D" id="1.10.287.130">
    <property type="match status" value="1"/>
</dbReference>
<reference evidence="9" key="2">
    <citation type="submission" date="2021-04" db="EMBL/GenBank/DDBJ databases">
        <authorList>
            <person name="Gilroy R."/>
        </authorList>
    </citation>
    <scope>NUCLEOTIDE SEQUENCE</scope>
    <source>
        <strain evidence="9">Gambia2-208</strain>
    </source>
</reference>
<dbReference type="GO" id="GO:0000155">
    <property type="term" value="F:phosphorelay sensor kinase activity"/>
    <property type="evidence" value="ECO:0007669"/>
    <property type="project" value="InterPro"/>
</dbReference>
<keyword evidence="6" id="KW-0902">Two-component regulatory system</keyword>
<keyword evidence="7" id="KW-0472">Membrane</keyword>
<keyword evidence="5 9" id="KW-0418">Kinase</keyword>
<dbReference type="EC" id="2.7.13.3" evidence="2"/>
<keyword evidence="4" id="KW-0808">Transferase</keyword>
<evidence type="ECO:0000256" key="5">
    <source>
        <dbReference type="ARBA" id="ARBA00022777"/>
    </source>
</evidence>
<organism evidence="9 10">
    <name type="scientific">Candidatus Bacteroides pullicola</name>
    <dbReference type="NCBI Taxonomy" id="2838475"/>
    <lineage>
        <taxon>Bacteria</taxon>
        <taxon>Pseudomonadati</taxon>
        <taxon>Bacteroidota</taxon>
        <taxon>Bacteroidia</taxon>
        <taxon>Bacteroidales</taxon>
        <taxon>Bacteroidaceae</taxon>
        <taxon>Bacteroides</taxon>
    </lineage>
</organism>
<dbReference type="PRINTS" id="PR00344">
    <property type="entry name" value="BCTRLSENSOR"/>
</dbReference>
<keyword evidence="7" id="KW-1133">Transmembrane helix</keyword>
<dbReference type="SMART" id="SM00388">
    <property type="entry name" value="HisKA"/>
    <property type="match status" value="1"/>
</dbReference>
<evidence type="ECO:0000256" key="1">
    <source>
        <dbReference type="ARBA" id="ARBA00000085"/>
    </source>
</evidence>
<feature type="transmembrane region" description="Helical" evidence="7">
    <location>
        <begin position="7"/>
        <end position="30"/>
    </location>
</feature>
<dbReference type="PANTHER" id="PTHR43711:SF1">
    <property type="entry name" value="HISTIDINE KINASE 1"/>
    <property type="match status" value="1"/>
</dbReference>
<dbReference type="Gene3D" id="3.30.565.10">
    <property type="entry name" value="Histidine kinase-like ATPase, C-terminal domain"/>
    <property type="match status" value="1"/>
</dbReference>
<protein>
    <recommendedName>
        <fullName evidence="2">histidine kinase</fullName>
        <ecNumber evidence="2">2.7.13.3</ecNumber>
    </recommendedName>
</protein>
<feature type="transmembrane region" description="Helical" evidence="7">
    <location>
        <begin position="242"/>
        <end position="268"/>
    </location>
</feature>
<dbReference type="SUPFAM" id="SSF47384">
    <property type="entry name" value="Homodimeric domain of signal transducing histidine kinase"/>
    <property type="match status" value="1"/>
</dbReference>
<proteinExistence type="predicted"/>
<dbReference type="InterPro" id="IPR050736">
    <property type="entry name" value="Sensor_HK_Regulatory"/>
</dbReference>
<reference evidence="9" key="1">
    <citation type="journal article" date="2021" name="PeerJ">
        <title>Extensive microbial diversity within the chicken gut microbiome revealed by metagenomics and culture.</title>
        <authorList>
            <person name="Gilroy R."/>
            <person name="Ravi A."/>
            <person name="Getino M."/>
            <person name="Pursley I."/>
            <person name="Horton D.L."/>
            <person name="Alikhan N.F."/>
            <person name="Baker D."/>
            <person name="Gharbi K."/>
            <person name="Hall N."/>
            <person name="Watson M."/>
            <person name="Adriaenssens E.M."/>
            <person name="Foster-Nyarko E."/>
            <person name="Jarju S."/>
            <person name="Secka A."/>
            <person name="Antonio M."/>
            <person name="Oren A."/>
            <person name="Chaudhuri R.R."/>
            <person name="La Ragione R."/>
            <person name="Hildebrand F."/>
            <person name="Pallen M.J."/>
        </authorList>
    </citation>
    <scope>NUCLEOTIDE SEQUENCE</scope>
    <source>
        <strain evidence="9">Gambia2-208</strain>
    </source>
</reference>
<dbReference type="CDD" id="cd00075">
    <property type="entry name" value="HATPase"/>
    <property type="match status" value="1"/>
</dbReference>
<comment type="caution">
    <text evidence="9">The sequence shown here is derived from an EMBL/GenBank/DDBJ whole genome shotgun (WGS) entry which is preliminary data.</text>
</comment>
<dbReference type="InterPro" id="IPR003594">
    <property type="entry name" value="HATPase_dom"/>
</dbReference>
<dbReference type="InterPro" id="IPR004358">
    <property type="entry name" value="Sig_transdc_His_kin-like_C"/>
</dbReference>
<dbReference type="InterPro" id="IPR005467">
    <property type="entry name" value="His_kinase_dom"/>
</dbReference>
<comment type="catalytic activity">
    <reaction evidence="1">
        <text>ATP + protein L-histidine = ADP + protein N-phospho-L-histidine.</text>
        <dbReference type="EC" id="2.7.13.3"/>
    </reaction>
</comment>
<dbReference type="CDD" id="cd00082">
    <property type="entry name" value="HisKA"/>
    <property type="match status" value="1"/>
</dbReference>
<dbReference type="InterPro" id="IPR003661">
    <property type="entry name" value="HisK_dim/P_dom"/>
</dbReference>
<dbReference type="PROSITE" id="PS50109">
    <property type="entry name" value="HIS_KIN"/>
    <property type="match status" value="1"/>
</dbReference>
<dbReference type="EMBL" id="DXCV01000062">
    <property type="protein sequence ID" value="HIY88892.1"/>
    <property type="molecule type" value="Genomic_DNA"/>
</dbReference>
<gene>
    <name evidence="9" type="ORF">H9824_09340</name>
</gene>
<dbReference type="InterPro" id="IPR036097">
    <property type="entry name" value="HisK_dim/P_sf"/>
</dbReference>
<evidence type="ECO:0000256" key="4">
    <source>
        <dbReference type="ARBA" id="ARBA00022679"/>
    </source>
</evidence>
<dbReference type="Pfam" id="PF02518">
    <property type="entry name" value="HATPase_c"/>
    <property type="match status" value="1"/>
</dbReference>
<evidence type="ECO:0000259" key="8">
    <source>
        <dbReference type="PROSITE" id="PS50109"/>
    </source>
</evidence>
<dbReference type="Proteomes" id="UP000886851">
    <property type="component" value="Unassembled WGS sequence"/>
</dbReference>
<dbReference type="Pfam" id="PF00512">
    <property type="entry name" value="HisKA"/>
    <property type="match status" value="1"/>
</dbReference>
<evidence type="ECO:0000256" key="2">
    <source>
        <dbReference type="ARBA" id="ARBA00012438"/>
    </source>
</evidence>
<dbReference type="SUPFAM" id="SSF55874">
    <property type="entry name" value="ATPase domain of HSP90 chaperone/DNA topoisomerase II/histidine kinase"/>
    <property type="match status" value="1"/>
</dbReference>
<name>A0A9D1ZML0_9BACE</name>
<dbReference type="SMART" id="SM00387">
    <property type="entry name" value="HATPase_c"/>
    <property type="match status" value="1"/>
</dbReference>
<keyword evidence="7" id="KW-0812">Transmembrane</keyword>
<dbReference type="PANTHER" id="PTHR43711">
    <property type="entry name" value="TWO-COMPONENT HISTIDINE KINASE"/>
    <property type="match status" value="1"/>
</dbReference>
<evidence type="ECO:0000256" key="3">
    <source>
        <dbReference type="ARBA" id="ARBA00022553"/>
    </source>
</evidence>
<dbReference type="InterPro" id="IPR036890">
    <property type="entry name" value="HATPase_C_sf"/>
</dbReference>
<evidence type="ECO:0000313" key="9">
    <source>
        <dbReference type="EMBL" id="HIY88892.1"/>
    </source>
</evidence>
<accession>A0A9D1ZML0</accession>
<keyword evidence="3" id="KW-0597">Phosphoprotein</keyword>
<sequence length="495" mass="55072">MENKRRFLIVILVLLVAIIGTVGLSVALMIQTYKGLNDEFAGSVQAALSEAIQLERYISEAVNMDISQPVHGQGKMASLPILEGIPPADISSISIHKNVKERDFISIDFQKDSLGGTTSSGKFNVQIFRDFLDELFRSRGIHAPYSVLVRQRIPGKKVIFIRETDENQGTSIQVAGDKGDTTLITYGNAGTDADIPPSFDTLYVDSFPGKYTLECRAEAGTFPITECWVRIESPHRMLLGKMGGIILASILIAMVLIGSFIYLLKAILRMKSVGEMRRDFTHNITHELKTPIAAISATNEALADFSVGEHPEKRKKYLDIQRHYLQMLSSMVERILSLSVQESENFRLQPTTCSLRALMKEQVQALRDKYDKDVQIDTEISDLQVIVDKFHFSNVLQNLLDNAVKYTPSHPHIVIKAGHTGKRNFISISDNGIGIPSSQRKHVFEKYYRVPTGDVQNVHGFGIGLYYCRLVIEKHGGKISISGSPNGGTTVTILF</sequence>
<evidence type="ECO:0000313" key="10">
    <source>
        <dbReference type="Proteomes" id="UP000886851"/>
    </source>
</evidence>
<feature type="domain" description="Histidine kinase" evidence="8">
    <location>
        <begin position="283"/>
        <end position="495"/>
    </location>
</feature>